<reference evidence="2 3" key="1">
    <citation type="submission" date="2019-08" db="EMBL/GenBank/DDBJ databases">
        <title>The genome of the soybean aphid Biotype 1, its phylome, world population structure and adaptation to the North American continent.</title>
        <authorList>
            <person name="Giordano R."/>
            <person name="Donthu R.K."/>
            <person name="Hernandez A.G."/>
            <person name="Wright C.L."/>
            <person name="Zimin A.V."/>
        </authorList>
    </citation>
    <scope>NUCLEOTIDE SEQUENCE [LARGE SCALE GENOMIC DNA]</scope>
    <source>
        <tissue evidence="2">Whole aphids</tissue>
    </source>
</reference>
<name>A0A6G0TG87_APHGL</name>
<dbReference type="EMBL" id="VYZN01000041">
    <property type="protein sequence ID" value="KAE9531393.1"/>
    <property type="molecule type" value="Genomic_DNA"/>
</dbReference>
<dbReference type="Pfam" id="PF13843">
    <property type="entry name" value="DDE_Tnp_1_7"/>
    <property type="match status" value="2"/>
</dbReference>
<dbReference type="OrthoDB" id="6602042at2759"/>
<evidence type="ECO:0000313" key="3">
    <source>
        <dbReference type="Proteomes" id="UP000475862"/>
    </source>
</evidence>
<proteinExistence type="predicted"/>
<dbReference type="InterPro" id="IPR029526">
    <property type="entry name" value="PGBD"/>
</dbReference>
<keyword evidence="3" id="KW-1185">Reference proteome</keyword>
<protein>
    <recommendedName>
        <fullName evidence="1">PiggyBac transposable element-derived protein domain-containing protein</fullName>
    </recommendedName>
</protein>
<dbReference type="AlphaFoldDB" id="A0A6G0TG87"/>
<comment type="caution">
    <text evidence="2">The sequence shown here is derived from an EMBL/GenBank/DDBJ whole genome shotgun (WGS) entry which is preliminary data.</text>
</comment>
<accession>A0A6G0TG87</accession>
<evidence type="ECO:0000313" key="2">
    <source>
        <dbReference type="EMBL" id="KAE9531393.1"/>
    </source>
</evidence>
<sequence length="182" mass="21331">MLESNFKDVDDCDKDPTWNNRGNHTFVINDDIIQKIVVETNSFAAQEMFSKSDVSLHAHIKKWYDTDPYEIEDFFSLLIWSGLVSLPSYELYWSTLVIKVYAGKEDSIINSVETNVVMDFSEPYLDYGRMLDIDNCYSSIKLAELLQSRKTHLVETIRNNRKPNPLEIKSKQLKRKNYFNKN</sequence>
<dbReference type="PANTHER" id="PTHR46599">
    <property type="entry name" value="PIGGYBAC TRANSPOSABLE ELEMENT-DERIVED PROTEIN 4"/>
    <property type="match status" value="1"/>
</dbReference>
<gene>
    <name evidence="2" type="ORF">AGLY_010599</name>
</gene>
<evidence type="ECO:0000259" key="1">
    <source>
        <dbReference type="Pfam" id="PF13843"/>
    </source>
</evidence>
<feature type="domain" description="PiggyBac transposable element-derived protein" evidence="1">
    <location>
        <begin position="29"/>
        <end position="95"/>
    </location>
</feature>
<dbReference type="Proteomes" id="UP000475862">
    <property type="component" value="Unassembled WGS sequence"/>
</dbReference>
<dbReference type="PANTHER" id="PTHR46599:SF3">
    <property type="entry name" value="PIGGYBAC TRANSPOSABLE ELEMENT-DERIVED PROTEIN 4"/>
    <property type="match status" value="1"/>
</dbReference>
<feature type="domain" description="PiggyBac transposable element-derived protein" evidence="1">
    <location>
        <begin position="112"/>
        <end position="176"/>
    </location>
</feature>
<organism evidence="2 3">
    <name type="scientific">Aphis glycines</name>
    <name type="common">Soybean aphid</name>
    <dbReference type="NCBI Taxonomy" id="307491"/>
    <lineage>
        <taxon>Eukaryota</taxon>
        <taxon>Metazoa</taxon>
        <taxon>Ecdysozoa</taxon>
        <taxon>Arthropoda</taxon>
        <taxon>Hexapoda</taxon>
        <taxon>Insecta</taxon>
        <taxon>Pterygota</taxon>
        <taxon>Neoptera</taxon>
        <taxon>Paraneoptera</taxon>
        <taxon>Hemiptera</taxon>
        <taxon>Sternorrhyncha</taxon>
        <taxon>Aphidomorpha</taxon>
        <taxon>Aphidoidea</taxon>
        <taxon>Aphididae</taxon>
        <taxon>Aphidini</taxon>
        <taxon>Aphis</taxon>
        <taxon>Aphis</taxon>
    </lineage>
</organism>